<feature type="compositionally biased region" description="Low complexity" evidence="1">
    <location>
        <begin position="197"/>
        <end position="223"/>
    </location>
</feature>
<dbReference type="EMBL" id="CAFBLQ010000220">
    <property type="protein sequence ID" value="CAB4882987.1"/>
    <property type="molecule type" value="Genomic_DNA"/>
</dbReference>
<evidence type="ECO:0000256" key="1">
    <source>
        <dbReference type="SAM" id="MobiDB-lite"/>
    </source>
</evidence>
<evidence type="ECO:0000313" key="2">
    <source>
        <dbReference type="EMBL" id="CAB4882987.1"/>
    </source>
</evidence>
<feature type="compositionally biased region" description="Basic residues" evidence="1">
    <location>
        <begin position="139"/>
        <end position="169"/>
    </location>
</feature>
<sequence>MLQPVRRRCCAARCFRRRRVRRRATSWCPARPSGATDGPARSPPRHSCCSACARRSGSAPPSRSVRGVVAEPGARGTGCIPAMATDRIMAGHRARASHSGPVPPTSSSCAPRADRSGRSGSRSSTCPRPRAPRSLRGPALRRSRARPRWCRARPGRGMQRSRARTRATARCRSPSSITRSPRTPTGRRIRRRPCSPSPSSTFSRAAGMTSATTSSSIGTARSSKGAGEVSTFRSSAPTPRASTASRPGSRSSVRSWTWRPRAPRSGRSPV</sequence>
<feature type="region of interest" description="Disordered" evidence="1">
    <location>
        <begin position="54"/>
        <end position="270"/>
    </location>
</feature>
<feature type="compositionally biased region" description="Low complexity" evidence="1">
    <location>
        <begin position="54"/>
        <end position="64"/>
    </location>
</feature>
<name>A0A6J7EHV9_9ZZZZ</name>
<feature type="compositionally biased region" description="Low complexity" evidence="1">
    <location>
        <begin position="170"/>
        <end position="184"/>
    </location>
</feature>
<reference evidence="2" key="1">
    <citation type="submission" date="2020-05" db="EMBL/GenBank/DDBJ databases">
        <authorList>
            <person name="Chiriac C."/>
            <person name="Salcher M."/>
            <person name="Ghai R."/>
            <person name="Kavagutti S V."/>
        </authorList>
    </citation>
    <scope>NUCLEOTIDE SEQUENCE</scope>
</reference>
<proteinExistence type="predicted"/>
<organism evidence="2">
    <name type="scientific">freshwater metagenome</name>
    <dbReference type="NCBI Taxonomy" id="449393"/>
    <lineage>
        <taxon>unclassified sequences</taxon>
        <taxon>metagenomes</taxon>
        <taxon>ecological metagenomes</taxon>
    </lineage>
</organism>
<feature type="region of interest" description="Disordered" evidence="1">
    <location>
        <begin position="25"/>
        <end position="44"/>
    </location>
</feature>
<dbReference type="AlphaFoldDB" id="A0A6J7EHV9"/>
<feature type="compositionally biased region" description="Low complexity" evidence="1">
    <location>
        <begin position="118"/>
        <end position="138"/>
    </location>
</feature>
<feature type="compositionally biased region" description="Low complexity" evidence="1">
    <location>
        <begin position="233"/>
        <end position="247"/>
    </location>
</feature>
<protein>
    <submittedName>
        <fullName evidence="2">Unannotated protein</fullName>
    </submittedName>
</protein>
<gene>
    <name evidence="2" type="ORF">UFOPK3423_01534</name>
</gene>
<accession>A0A6J7EHV9</accession>